<dbReference type="RefSeq" id="WP_209350688.1">
    <property type="nucleotide sequence ID" value="NZ_JAGIYZ010000003.1"/>
</dbReference>
<evidence type="ECO:0000313" key="3">
    <source>
        <dbReference type="Proteomes" id="UP000680815"/>
    </source>
</evidence>
<dbReference type="Proteomes" id="UP000680815">
    <property type="component" value="Unassembled WGS sequence"/>
</dbReference>
<feature type="region of interest" description="Disordered" evidence="1">
    <location>
        <begin position="1"/>
        <end position="28"/>
    </location>
</feature>
<protein>
    <submittedName>
        <fullName evidence="2">Uncharacterized protein</fullName>
    </submittedName>
</protein>
<sequence length="138" mass="14512">MILPPPPPPGSDLPPRRGPGRPPGRKNNATLMKEAAAREALAAITPASGPASASALTLLQCLYRDDRLPLEVRMKAAALAAPLEVPRPTPLPPPKDDGPLHERLRDALIRTGKLAVVAPPSGISPEEAAELREMLALP</sequence>
<comment type="caution">
    <text evidence="2">The sequence shown here is derived from an EMBL/GenBank/DDBJ whole genome shotgun (WGS) entry which is preliminary data.</text>
</comment>
<keyword evidence="3" id="KW-1185">Reference proteome</keyword>
<proteinExistence type="predicted"/>
<gene>
    <name evidence="2" type="ORF">J5Y09_05210</name>
</gene>
<reference evidence="2 3" key="1">
    <citation type="submission" date="2021-03" db="EMBL/GenBank/DDBJ databases">
        <authorList>
            <person name="So Y."/>
        </authorList>
    </citation>
    <scope>NUCLEOTIDE SEQUENCE [LARGE SCALE GENOMIC DNA]</scope>
    <source>
        <strain evidence="2 3">PWR1</strain>
    </source>
</reference>
<organism evidence="2 3">
    <name type="scientific">Roseomonas nitratireducens</name>
    <dbReference type="NCBI Taxonomy" id="2820810"/>
    <lineage>
        <taxon>Bacteria</taxon>
        <taxon>Pseudomonadati</taxon>
        <taxon>Pseudomonadota</taxon>
        <taxon>Alphaproteobacteria</taxon>
        <taxon>Acetobacterales</taxon>
        <taxon>Roseomonadaceae</taxon>
        <taxon>Roseomonas</taxon>
    </lineage>
</organism>
<evidence type="ECO:0000313" key="2">
    <source>
        <dbReference type="EMBL" id="MBP0463300.1"/>
    </source>
</evidence>
<feature type="compositionally biased region" description="Pro residues" evidence="1">
    <location>
        <begin position="1"/>
        <end position="22"/>
    </location>
</feature>
<evidence type="ECO:0000256" key="1">
    <source>
        <dbReference type="SAM" id="MobiDB-lite"/>
    </source>
</evidence>
<accession>A0ABS4APL2</accession>
<name>A0ABS4APL2_9PROT</name>
<dbReference type="EMBL" id="JAGIYZ010000003">
    <property type="protein sequence ID" value="MBP0463300.1"/>
    <property type="molecule type" value="Genomic_DNA"/>
</dbReference>